<accession>A0A1M5NH12</accession>
<keyword evidence="2" id="KW-0732">Signal</keyword>
<evidence type="ECO:0000256" key="1">
    <source>
        <dbReference type="SAM" id="Phobius"/>
    </source>
</evidence>
<organism evidence="3 4">
    <name type="scientific">Bradyrhizobium erythrophlei</name>
    <dbReference type="NCBI Taxonomy" id="1437360"/>
    <lineage>
        <taxon>Bacteria</taxon>
        <taxon>Pseudomonadati</taxon>
        <taxon>Pseudomonadota</taxon>
        <taxon>Alphaproteobacteria</taxon>
        <taxon>Hyphomicrobiales</taxon>
        <taxon>Nitrobacteraceae</taxon>
        <taxon>Bradyrhizobium</taxon>
    </lineage>
</organism>
<keyword evidence="1" id="KW-1133">Transmembrane helix</keyword>
<sequence length="65" mass="6668">MLHFITVVAILLACALAVAAAAIDDYGHPVAEYVAPKFPSHIELAVGATVILSFAVAGWMMAGNG</sequence>
<name>A0A1M5NH12_9BRAD</name>
<feature type="signal peptide" evidence="2">
    <location>
        <begin position="1"/>
        <end position="19"/>
    </location>
</feature>
<gene>
    <name evidence="3" type="ORF">SAMN05443248_2994</name>
</gene>
<protein>
    <submittedName>
        <fullName evidence="3">Uncharacterized protein</fullName>
    </submittedName>
</protein>
<evidence type="ECO:0000313" key="3">
    <source>
        <dbReference type="EMBL" id="SHG88810.1"/>
    </source>
</evidence>
<dbReference type="EMBL" id="LT670817">
    <property type="protein sequence ID" value="SHG88810.1"/>
    <property type="molecule type" value="Genomic_DNA"/>
</dbReference>
<keyword evidence="1" id="KW-0812">Transmembrane</keyword>
<evidence type="ECO:0000256" key="2">
    <source>
        <dbReference type="SAM" id="SignalP"/>
    </source>
</evidence>
<dbReference type="Proteomes" id="UP000189796">
    <property type="component" value="Chromosome I"/>
</dbReference>
<reference evidence="3 4" key="1">
    <citation type="submission" date="2016-11" db="EMBL/GenBank/DDBJ databases">
        <authorList>
            <person name="Jaros S."/>
            <person name="Januszkiewicz K."/>
            <person name="Wedrychowicz H."/>
        </authorList>
    </citation>
    <scope>NUCLEOTIDE SEQUENCE [LARGE SCALE GENOMIC DNA]</scope>
    <source>
        <strain evidence="3 4">GAS138</strain>
    </source>
</reference>
<feature type="transmembrane region" description="Helical" evidence="1">
    <location>
        <begin position="45"/>
        <end position="62"/>
    </location>
</feature>
<keyword evidence="1" id="KW-0472">Membrane</keyword>
<dbReference type="AlphaFoldDB" id="A0A1M5NH12"/>
<dbReference type="RefSeq" id="WP_079601931.1">
    <property type="nucleotide sequence ID" value="NZ_LT670817.1"/>
</dbReference>
<proteinExistence type="predicted"/>
<evidence type="ECO:0000313" key="4">
    <source>
        <dbReference type="Proteomes" id="UP000189796"/>
    </source>
</evidence>
<feature type="chain" id="PRO_5012906377" evidence="2">
    <location>
        <begin position="20"/>
        <end position="65"/>
    </location>
</feature>